<dbReference type="Proteomes" id="UP000254100">
    <property type="component" value="Unassembled WGS sequence"/>
</dbReference>
<dbReference type="STRING" id="569857.TP70_10820"/>
<organism evidence="9 11">
    <name type="scientific">Staphylococcus microti</name>
    <dbReference type="NCBI Taxonomy" id="569857"/>
    <lineage>
        <taxon>Bacteria</taxon>
        <taxon>Bacillati</taxon>
        <taxon>Bacillota</taxon>
        <taxon>Bacilli</taxon>
        <taxon>Bacillales</taxon>
        <taxon>Staphylococcaceae</taxon>
        <taxon>Staphylococcus</taxon>
    </lineage>
</organism>
<feature type="coiled-coil region" evidence="6">
    <location>
        <begin position="3"/>
        <end position="30"/>
    </location>
</feature>
<feature type="region of interest" description="Disordered" evidence="7">
    <location>
        <begin position="55"/>
        <end position="79"/>
    </location>
</feature>
<dbReference type="GO" id="GO:0008156">
    <property type="term" value="P:negative regulation of DNA replication"/>
    <property type="evidence" value="ECO:0007669"/>
    <property type="project" value="UniProtKB-KW"/>
</dbReference>
<keyword evidence="3" id="KW-0479">Metal-binding</keyword>
<sequence>MDRNELFNRLMQLENNVNRIHEDMQELKSLTVALVEENVALQIENDNLKTLMNQEPEATPVESVPHVQEAKKTPQKKQRQSREYFATLYREGFHICHDVFGKHRNGQDCIFCMDILNDRL</sequence>
<evidence type="ECO:0000313" key="10">
    <source>
        <dbReference type="Proteomes" id="UP000032366"/>
    </source>
</evidence>
<evidence type="ECO:0000256" key="1">
    <source>
        <dbReference type="ARBA" id="ARBA00022490"/>
    </source>
</evidence>
<evidence type="ECO:0000256" key="2">
    <source>
        <dbReference type="ARBA" id="ARBA00022705"/>
    </source>
</evidence>
<dbReference type="RefSeq" id="WP_044361595.1">
    <property type="nucleotide sequence ID" value="NZ_JXWY01000142.1"/>
</dbReference>
<keyword evidence="4" id="KW-0862">Zinc</keyword>
<name>A0A0D6XMQ1_9STAP</name>
<dbReference type="EMBL" id="UHDT01000001">
    <property type="protein sequence ID" value="SUM56554.1"/>
    <property type="molecule type" value="Genomic_DNA"/>
</dbReference>
<proteinExistence type="predicted"/>
<evidence type="ECO:0000313" key="11">
    <source>
        <dbReference type="Proteomes" id="UP000254100"/>
    </source>
</evidence>
<dbReference type="InterPro" id="IPR010377">
    <property type="entry name" value="YabA"/>
</dbReference>
<dbReference type="NCBIfam" id="NF009641">
    <property type="entry name" value="PRK13169.1-2"/>
    <property type="match status" value="1"/>
</dbReference>
<evidence type="ECO:0000256" key="5">
    <source>
        <dbReference type="ARBA" id="ARBA00022880"/>
    </source>
</evidence>
<evidence type="ECO:0000313" key="8">
    <source>
        <dbReference type="EMBL" id="KIX89892.1"/>
    </source>
</evidence>
<protein>
    <submittedName>
        <fullName evidence="9">DNA replication initiation control protein YabA</fullName>
    </submittedName>
    <submittedName>
        <fullName evidence="8">DNA replication protein YabA</fullName>
    </submittedName>
</protein>
<keyword evidence="5" id="KW-0236">DNA replication inhibitor</keyword>
<dbReference type="OrthoDB" id="2112130at2"/>
<keyword evidence="1" id="KW-0963">Cytoplasm</keyword>
<evidence type="ECO:0000256" key="4">
    <source>
        <dbReference type="ARBA" id="ARBA00022833"/>
    </source>
</evidence>
<evidence type="ECO:0000256" key="7">
    <source>
        <dbReference type="SAM" id="MobiDB-lite"/>
    </source>
</evidence>
<reference evidence="9 11" key="2">
    <citation type="submission" date="2018-06" db="EMBL/GenBank/DDBJ databases">
        <authorList>
            <consortium name="Pathogen Informatics"/>
            <person name="Doyle S."/>
        </authorList>
    </citation>
    <scope>NUCLEOTIDE SEQUENCE [LARGE SCALE GENOMIC DNA]</scope>
    <source>
        <strain evidence="9 11">NCTC13832</strain>
    </source>
</reference>
<dbReference type="PIRSF" id="PIRSF021439">
    <property type="entry name" value="DUF972"/>
    <property type="match status" value="1"/>
</dbReference>
<evidence type="ECO:0000313" key="9">
    <source>
        <dbReference type="EMBL" id="SUM56554.1"/>
    </source>
</evidence>
<reference evidence="8 10" key="1">
    <citation type="submission" date="2015-01" db="EMBL/GenBank/DDBJ databases">
        <authorList>
            <person name="Guo J."/>
        </authorList>
    </citation>
    <scope>NUCLEOTIDE SEQUENCE [LARGE SCALE GENOMIC DNA]</scope>
    <source>
        <strain evidence="8 10">DSM 22147</strain>
    </source>
</reference>
<gene>
    <name evidence="9" type="ORF">NCTC13832_00192</name>
    <name evidence="8" type="ORF">TP70_10820</name>
</gene>
<evidence type="ECO:0000256" key="3">
    <source>
        <dbReference type="ARBA" id="ARBA00022723"/>
    </source>
</evidence>
<dbReference type="Pfam" id="PF06156">
    <property type="entry name" value="YabA"/>
    <property type="match status" value="1"/>
</dbReference>
<accession>A0A0D6XMQ1</accession>
<dbReference type="GO" id="GO:0006260">
    <property type="term" value="P:DNA replication"/>
    <property type="evidence" value="ECO:0007669"/>
    <property type="project" value="UniProtKB-KW"/>
</dbReference>
<keyword evidence="2" id="KW-0235">DNA replication</keyword>
<dbReference type="GO" id="GO:0046872">
    <property type="term" value="F:metal ion binding"/>
    <property type="evidence" value="ECO:0007669"/>
    <property type="project" value="UniProtKB-KW"/>
</dbReference>
<keyword evidence="6" id="KW-0175">Coiled coil</keyword>
<dbReference type="Proteomes" id="UP000032366">
    <property type="component" value="Unassembled WGS sequence"/>
</dbReference>
<keyword evidence="10" id="KW-1185">Reference proteome</keyword>
<evidence type="ECO:0000256" key="6">
    <source>
        <dbReference type="SAM" id="Coils"/>
    </source>
</evidence>
<dbReference type="EMBL" id="JXWY01000142">
    <property type="protein sequence ID" value="KIX89892.1"/>
    <property type="molecule type" value="Genomic_DNA"/>
</dbReference>
<dbReference type="AlphaFoldDB" id="A0A0D6XMQ1"/>